<comment type="subcellular location">
    <subcellularLocation>
        <location evidence="1">Membrane</location>
        <topology evidence="1">Multi-pass membrane protein</topology>
    </subcellularLocation>
</comment>
<dbReference type="PROSITE" id="PS50216">
    <property type="entry name" value="DHHC"/>
    <property type="match status" value="1"/>
</dbReference>
<dbReference type="InterPro" id="IPR039859">
    <property type="entry name" value="PFA4/ZDH16/20/ERF2-like"/>
</dbReference>
<keyword evidence="5 7" id="KW-0472">Membrane</keyword>
<proteinExistence type="inferred from homology"/>
<feature type="domain" description="Palmitoyltransferase DHHC" evidence="9">
    <location>
        <begin position="102"/>
        <end position="226"/>
    </location>
</feature>
<dbReference type="GO" id="GO:0005794">
    <property type="term" value="C:Golgi apparatus"/>
    <property type="evidence" value="ECO:0007669"/>
    <property type="project" value="TreeGrafter"/>
</dbReference>
<dbReference type="Proteomes" id="UP000039324">
    <property type="component" value="Unassembled WGS sequence"/>
</dbReference>
<dbReference type="InterPro" id="IPR001594">
    <property type="entry name" value="Palmitoyltrfase_DHHC"/>
</dbReference>
<gene>
    <name evidence="10" type="ORF">PBRA_006574</name>
</gene>
<evidence type="ECO:0000256" key="7">
    <source>
        <dbReference type="RuleBase" id="RU079119"/>
    </source>
</evidence>
<reference evidence="10 11" key="1">
    <citation type="submission" date="2015-02" db="EMBL/GenBank/DDBJ databases">
        <authorList>
            <person name="Chooi Y.-H."/>
        </authorList>
    </citation>
    <scope>NUCLEOTIDE SEQUENCE [LARGE SCALE GENOMIC DNA]</scope>
    <source>
        <strain evidence="10">E3</strain>
    </source>
</reference>
<dbReference type="GO" id="GO:0005783">
    <property type="term" value="C:endoplasmic reticulum"/>
    <property type="evidence" value="ECO:0007669"/>
    <property type="project" value="TreeGrafter"/>
</dbReference>
<dbReference type="OrthoDB" id="9909019at2759"/>
<keyword evidence="2 7" id="KW-0808">Transferase</keyword>
<dbReference type="EMBL" id="CDSF01000084">
    <property type="protein sequence ID" value="CEO98460.1"/>
    <property type="molecule type" value="Genomic_DNA"/>
</dbReference>
<keyword evidence="11" id="KW-1185">Reference proteome</keyword>
<dbReference type="Pfam" id="PF01529">
    <property type="entry name" value="DHHC"/>
    <property type="match status" value="1"/>
</dbReference>
<feature type="region of interest" description="Disordered" evidence="8">
    <location>
        <begin position="253"/>
        <end position="282"/>
    </location>
</feature>
<comment type="catalytic activity">
    <reaction evidence="7">
        <text>L-cysteinyl-[protein] + hexadecanoyl-CoA = S-hexadecanoyl-L-cysteinyl-[protein] + CoA</text>
        <dbReference type="Rhea" id="RHEA:36683"/>
        <dbReference type="Rhea" id="RHEA-COMP:10131"/>
        <dbReference type="Rhea" id="RHEA-COMP:11032"/>
        <dbReference type="ChEBI" id="CHEBI:29950"/>
        <dbReference type="ChEBI" id="CHEBI:57287"/>
        <dbReference type="ChEBI" id="CHEBI:57379"/>
        <dbReference type="ChEBI" id="CHEBI:74151"/>
        <dbReference type="EC" id="2.3.1.225"/>
    </reaction>
</comment>
<feature type="transmembrane region" description="Helical" evidence="7">
    <location>
        <begin position="16"/>
        <end position="34"/>
    </location>
</feature>
<keyword evidence="3 7" id="KW-0812">Transmembrane</keyword>
<dbReference type="GO" id="GO:0019706">
    <property type="term" value="F:protein-cysteine S-palmitoyltransferase activity"/>
    <property type="evidence" value="ECO:0007669"/>
    <property type="project" value="UniProtKB-EC"/>
</dbReference>
<keyword evidence="4 7" id="KW-1133">Transmembrane helix</keyword>
<protein>
    <recommendedName>
        <fullName evidence="7">Palmitoyltransferase</fullName>
        <ecNumber evidence="7">2.3.1.225</ecNumber>
    </recommendedName>
</protein>
<accession>A0A0G4IT68</accession>
<evidence type="ECO:0000256" key="8">
    <source>
        <dbReference type="SAM" id="MobiDB-lite"/>
    </source>
</evidence>
<comment type="similarity">
    <text evidence="7">Belongs to the DHHC palmitoyltransferase family.</text>
</comment>
<evidence type="ECO:0000256" key="2">
    <source>
        <dbReference type="ARBA" id="ARBA00022679"/>
    </source>
</evidence>
<name>A0A0G4IT68_PLABS</name>
<sequence>MPRQHGLDGAPDALQILSYAVFAVLVLSFALLIGPALPAAAMPGVAGAYVVVTACLVLSAAMATRISTTDPSVVNRSVPRHAMTTTMIQERQRASQDAPDCRWCPYCVWPVHISSKHCRSCDKCTLQFDHHCRWINNDVGGPNYQAFIAQLVSAAAQTALHSTLGVYVLASGPSPSSHATQPVLIPILTGASTAIAAIVLILILHLIALHIFLARLRMTTYEYIVQRRSYSSGNAHQHESLLCPCRVATRVYNHPEPPAQPQAQTAPEPYQTGNGAAESVGP</sequence>
<evidence type="ECO:0000256" key="6">
    <source>
        <dbReference type="ARBA" id="ARBA00023315"/>
    </source>
</evidence>
<dbReference type="EC" id="2.3.1.225" evidence="7"/>
<comment type="domain">
    <text evidence="7">The DHHC domain is required for palmitoyltransferase activity.</text>
</comment>
<evidence type="ECO:0000313" key="11">
    <source>
        <dbReference type="Proteomes" id="UP000039324"/>
    </source>
</evidence>
<evidence type="ECO:0000256" key="4">
    <source>
        <dbReference type="ARBA" id="ARBA00022989"/>
    </source>
</evidence>
<evidence type="ECO:0000313" key="10">
    <source>
        <dbReference type="EMBL" id="CEO98460.1"/>
    </source>
</evidence>
<feature type="transmembrane region" description="Helical" evidence="7">
    <location>
        <begin position="183"/>
        <end position="213"/>
    </location>
</feature>
<dbReference type="STRING" id="37360.A0A0G4IT68"/>
<evidence type="ECO:0000256" key="1">
    <source>
        <dbReference type="ARBA" id="ARBA00004141"/>
    </source>
</evidence>
<evidence type="ECO:0000259" key="9">
    <source>
        <dbReference type="Pfam" id="PF01529"/>
    </source>
</evidence>
<dbReference type="GO" id="GO:0006612">
    <property type="term" value="P:protein targeting to membrane"/>
    <property type="evidence" value="ECO:0007669"/>
    <property type="project" value="TreeGrafter"/>
</dbReference>
<dbReference type="AlphaFoldDB" id="A0A0G4IT68"/>
<dbReference type="PANTHER" id="PTHR22883">
    <property type="entry name" value="ZINC FINGER DHHC DOMAIN CONTAINING PROTEIN"/>
    <property type="match status" value="1"/>
</dbReference>
<organism evidence="10 11">
    <name type="scientific">Plasmodiophora brassicae</name>
    <name type="common">Clubroot disease agent</name>
    <dbReference type="NCBI Taxonomy" id="37360"/>
    <lineage>
        <taxon>Eukaryota</taxon>
        <taxon>Sar</taxon>
        <taxon>Rhizaria</taxon>
        <taxon>Endomyxa</taxon>
        <taxon>Phytomyxea</taxon>
        <taxon>Plasmodiophorida</taxon>
        <taxon>Plasmodiophoridae</taxon>
        <taxon>Plasmodiophora</taxon>
    </lineage>
</organism>
<dbReference type="PANTHER" id="PTHR22883:SF203">
    <property type="entry name" value="PALMITOYLTRANSFERASE"/>
    <property type="match status" value="1"/>
</dbReference>
<dbReference type="GO" id="GO:0016020">
    <property type="term" value="C:membrane"/>
    <property type="evidence" value="ECO:0007669"/>
    <property type="project" value="UniProtKB-SubCell"/>
</dbReference>
<evidence type="ECO:0000256" key="3">
    <source>
        <dbReference type="ARBA" id="ARBA00022692"/>
    </source>
</evidence>
<keyword evidence="6 7" id="KW-0012">Acyltransferase</keyword>
<feature type="transmembrane region" description="Helical" evidence="7">
    <location>
        <begin position="46"/>
        <end position="66"/>
    </location>
</feature>
<evidence type="ECO:0000256" key="5">
    <source>
        <dbReference type="ARBA" id="ARBA00023136"/>
    </source>
</evidence>